<dbReference type="Proteomes" id="UP000032141">
    <property type="component" value="Chromosome C7"/>
</dbReference>
<keyword evidence="4" id="KW-0539">Nucleus</keyword>
<keyword evidence="7" id="KW-1185">Reference proteome</keyword>
<evidence type="ECO:0000256" key="1">
    <source>
        <dbReference type="ARBA" id="ARBA00004123"/>
    </source>
</evidence>
<reference evidence="6" key="2">
    <citation type="submission" date="2015-03" db="UniProtKB">
        <authorList>
            <consortium name="EnsemblPlants"/>
        </authorList>
    </citation>
    <scope>IDENTIFICATION</scope>
</reference>
<sequence length="195" mass="21695">MINSSVAVVVTLSLWSQGSLSKKSGLDKCSYGIIESCKPSLSNACDQSLKKALIDCSKREEIKECSNNLSLRTLFSLEFTSKLEISAEEIVSCYELPESLDKHLQCPHTGAKGGSDLNWDPIDMFCSYLKKSNSKTSNATDAMDWFEVDIGLKQAFLGSLRGEAETNTCQERLKLDGWLSSSLFKEQFPNHLLKY</sequence>
<dbReference type="GO" id="GO:0006357">
    <property type="term" value="P:regulation of transcription by RNA polymerase II"/>
    <property type="evidence" value="ECO:0007669"/>
    <property type="project" value="TreeGrafter"/>
</dbReference>
<feature type="signal peptide" evidence="5">
    <location>
        <begin position="1"/>
        <end position="21"/>
    </location>
</feature>
<evidence type="ECO:0000313" key="7">
    <source>
        <dbReference type="Proteomes" id="UP000032141"/>
    </source>
</evidence>
<dbReference type="STRING" id="109376.A0A0D3DFH2"/>
<evidence type="ECO:0000256" key="5">
    <source>
        <dbReference type="SAM" id="SignalP"/>
    </source>
</evidence>
<evidence type="ECO:0000256" key="2">
    <source>
        <dbReference type="ARBA" id="ARBA00006801"/>
    </source>
</evidence>
<dbReference type="InterPro" id="IPR045109">
    <property type="entry name" value="LSDs-like"/>
</dbReference>
<dbReference type="EnsemblPlants" id="Bo7g108210.1">
    <property type="protein sequence ID" value="Bo7g108210.1"/>
    <property type="gene ID" value="Bo7g108210"/>
</dbReference>
<organism evidence="6 7">
    <name type="scientific">Brassica oleracea var. oleracea</name>
    <dbReference type="NCBI Taxonomy" id="109376"/>
    <lineage>
        <taxon>Eukaryota</taxon>
        <taxon>Viridiplantae</taxon>
        <taxon>Streptophyta</taxon>
        <taxon>Embryophyta</taxon>
        <taxon>Tracheophyta</taxon>
        <taxon>Spermatophyta</taxon>
        <taxon>Magnoliopsida</taxon>
        <taxon>eudicotyledons</taxon>
        <taxon>Gunneridae</taxon>
        <taxon>Pentapetalae</taxon>
        <taxon>rosids</taxon>
        <taxon>malvids</taxon>
        <taxon>Brassicales</taxon>
        <taxon>Brassicaceae</taxon>
        <taxon>Brassiceae</taxon>
        <taxon>Brassica</taxon>
    </lineage>
</organism>
<dbReference type="eggNOG" id="KOG1356">
    <property type="taxonomic scope" value="Eukaryota"/>
</dbReference>
<dbReference type="Gramene" id="Bo7g108210.1">
    <property type="protein sequence ID" value="Bo7g108210.1"/>
    <property type="gene ID" value="Bo7g108210"/>
</dbReference>
<keyword evidence="5" id="KW-0732">Signal</keyword>
<evidence type="ECO:0000313" key="6">
    <source>
        <dbReference type="EnsemblPlants" id="Bo7g108210.1"/>
    </source>
</evidence>
<dbReference type="GO" id="GO:0032454">
    <property type="term" value="F:histone H3K9 demethylase activity"/>
    <property type="evidence" value="ECO:0007669"/>
    <property type="project" value="InterPro"/>
</dbReference>
<protein>
    <submittedName>
        <fullName evidence="6">Uncharacterized protein</fullName>
    </submittedName>
</protein>
<dbReference type="AlphaFoldDB" id="A0A0D3DFH2"/>
<proteinExistence type="inferred from homology"/>
<name>A0A0D3DFH2_BRAOL</name>
<reference evidence="6 7" key="1">
    <citation type="journal article" date="2014" name="Genome Biol.">
        <title>Transcriptome and methylome profiling reveals relics of genome dominance in the mesopolyploid Brassica oleracea.</title>
        <authorList>
            <person name="Parkin I.A."/>
            <person name="Koh C."/>
            <person name="Tang H."/>
            <person name="Robinson S.J."/>
            <person name="Kagale S."/>
            <person name="Clarke W.E."/>
            <person name="Town C.D."/>
            <person name="Nixon J."/>
            <person name="Krishnakumar V."/>
            <person name="Bidwell S.L."/>
            <person name="Denoeud F."/>
            <person name="Belcram H."/>
            <person name="Links M.G."/>
            <person name="Just J."/>
            <person name="Clarke C."/>
            <person name="Bender T."/>
            <person name="Huebert T."/>
            <person name="Mason A.S."/>
            <person name="Pires J.C."/>
            <person name="Barker G."/>
            <person name="Moore J."/>
            <person name="Walley P.G."/>
            <person name="Manoli S."/>
            <person name="Batley J."/>
            <person name="Edwards D."/>
            <person name="Nelson M.N."/>
            <person name="Wang X."/>
            <person name="Paterson A.H."/>
            <person name="King G."/>
            <person name="Bancroft I."/>
            <person name="Chalhoub B."/>
            <person name="Sharpe A.G."/>
        </authorList>
    </citation>
    <scope>NUCLEOTIDE SEQUENCE</scope>
    <source>
        <strain evidence="6 7">cv. TO1000</strain>
    </source>
</reference>
<dbReference type="PANTHER" id="PTHR12549:SF42">
    <property type="entry name" value="LYSINE-SPECIFIC DEMETHYLASE JMJ28"/>
    <property type="match status" value="1"/>
</dbReference>
<feature type="chain" id="PRO_5002259567" evidence="5">
    <location>
        <begin position="22"/>
        <end position="195"/>
    </location>
</feature>
<dbReference type="GO" id="GO:0031490">
    <property type="term" value="F:chromatin DNA binding"/>
    <property type="evidence" value="ECO:0007669"/>
    <property type="project" value="TreeGrafter"/>
</dbReference>
<evidence type="ECO:0000256" key="3">
    <source>
        <dbReference type="ARBA" id="ARBA00022723"/>
    </source>
</evidence>
<comment type="subcellular location">
    <subcellularLocation>
        <location evidence="1">Nucleus</location>
    </subcellularLocation>
</comment>
<keyword evidence="3" id="KW-0479">Metal-binding</keyword>
<dbReference type="GO" id="GO:0046872">
    <property type="term" value="F:metal ion binding"/>
    <property type="evidence" value="ECO:0007669"/>
    <property type="project" value="UniProtKB-KW"/>
</dbReference>
<dbReference type="HOGENOM" id="CLU_1398134_0_0_1"/>
<accession>A0A0D3DFH2</accession>
<dbReference type="GO" id="GO:0000118">
    <property type="term" value="C:histone deacetylase complex"/>
    <property type="evidence" value="ECO:0007669"/>
    <property type="project" value="TreeGrafter"/>
</dbReference>
<evidence type="ECO:0000256" key="4">
    <source>
        <dbReference type="ARBA" id="ARBA00023242"/>
    </source>
</evidence>
<dbReference type="GO" id="GO:0000785">
    <property type="term" value="C:chromatin"/>
    <property type="evidence" value="ECO:0007669"/>
    <property type="project" value="TreeGrafter"/>
</dbReference>
<comment type="similarity">
    <text evidence="2">Belongs to the JARID1 histone demethylase family.</text>
</comment>
<dbReference type="GO" id="GO:0003712">
    <property type="term" value="F:transcription coregulator activity"/>
    <property type="evidence" value="ECO:0007669"/>
    <property type="project" value="TreeGrafter"/>
</dbReference>
<dbReference type="PANTHER" id="PTHR12549">
    <property type="entry name" value="JMJC DOMAIN-CONTAINING HISTONE DEMETHYLATION PROTEIN"/>
    <property type="match status" value="1"/>
</dbReference>
<dbReference type="Gene3D" id="2.60.120.650">
    <property type="entry name" value="Cupin"/>
    <property type="match status" value="1"/>
</dbReference>